<sequence>MPTIVETQDVIEPLAPEWDDLADRVGAEPFLRPGWIGAWWRAFGRGRLEVVSLRRDGRLAGVLPTYRRRGVTASTTNWHTPLFEPLVEDPDATEELMRALFSLRARRLSLGWLSSNGSALSACRETALAAGYRSLEREVARSPFISIDGDWR</sequence>
<protein>
    <recommendedName>
        <fullName evidence="2">BioF2-like acetyltransferase domain-containing protein</fullName>
    </recommendedName>
</protein>
<name>A0A0F9K542_9ZZZZ</name>
<gene>
    <name evidence="1" type="ORF">LCGC14_1745160</name>
</gene>
<proteinExistence type="predicted"/>
<dbReference type="AlphaFoldDB" id="A0A0F9K542"/>
<organism evidence="1">
    <name type="scientific">marine sediment metagenome</name>
    <dbReference type="NCBI Taxonomy" id="412755"/>
    <lineage>
        <taxon>unclassified sequences</taxon>
        <taxon>metagenomes</taxon>
        <taxon>ecological metagenomes</taxon>
    </lineage>
</organism>
<comment type="caution">
    <text evidence="1">The sequence shown here is derived from an EMBL/GenBank/DDBJ whole genome shotgun (WGS) entry which is preliminary data.</text>
</comment>
<reference evidence="1" key="1">
    <citation type="journal article" date="2015" name="Nature">
        <title>Complex archaea that bridge the gap between prokaryotes and eukaryotes.</title>
        <authorList>
            <person name="Spang A."/>
            <person name="Saw J.H."/>
            <person name="Jorgensen S.L."/>
            <person name="Zaremba-Niedzwiedzka K."/>
            <person name="Martijn J."/>
            <person name="Lind A.E."/>
            <person name="van Eijk R."/>
            <person name="Schleper C."/>
            <person name="Guy L."/>
            <person name="Ettema T.J."/>
        </authorList>
    </citation>
    <scope>NUCLEOTIDE SEQUENCE</scope>
</reference>
<accession>A0A0F9K542</accession>
<dbReference type="EMBL" id="LAZR01016022">
    <property type="protein sequence ID" value="KKM06323.1"/>
    <property type="molecule type" value="Genomic_DNA"/>
</dbReference>
<feature type="non-terminal residue" evidence="1">
    <location>
        <position position="152"/>
    </location>
</feature>
<evidence type="ECO:0008006" key="2">
    <source>
        <dbReference type="Google" id="ProtNLM"/>
    </source>
</evidence>
<evidence type="ECO:0000313" key="1">
    <source>
        <dbReference type="EMBL" id="KKM06323.1"/>
    </source>
</evidence>